<sequence>MAEIFHQRDVFMTQPPSTFHPLRILFYNLLGAALVLSWWSPNLLIWEELDDAVFFVTNAWLHEDNTAWVVFVAAINNRFFDLVSFLVLLAIYLWAIRRDPVLEHRLLRWGGIGITMLLTAGILSQAVRYAIPWDRHSPTLVYDDVNLITQMVGFDTKDVSATSFPGDHGLMLMLFTAFLWRFSGRTVGLVSALAAILLSMPRVLGGAHWFSDVFNGALAICLITLPWVLCTPVAPAMARGITRGMVAVKTRLLPAR</sequence>
<dbReference type="Pfam" id="PF01569">
    <property type="entry name" value="PAP2"/>
    <property type="match status" value="1"/>
</dbReference>
<feature type="transmembrane region" description="Helical" evidence="1">
    <location>
        <begin position="187"/>
        <end position="210"/>
    </location>
</feature>
<feature type="transmembrane region" description="Helical" evidence="1">
    <location>
        <begin position="21"/>
        <end position="39"/>
    </location>
</feature>
<proteinExistence type="predicted"/>
<feature type="transmembrane region" description="Helical" evidence="1">
    <location>
        <begin position="106"/>
        <end position="131"/>
    </location>
</feature>
<keyword evidence="3" id="KW-0418">Kinase</keyword>
<dbReference type="AlphaFoldDB" id="A0A1G9RXQ8"/>
<reference evidence="4" key="1">
    <citation type="submission" date="2016-10" db="EMBL/GenBank/DDBJ databases">
        <authorList>
            <person name="Varghese N."/>
            <person name="Submissions S."/>
        </authorList>
    </citation>
    <scope>NUCLEOTIDE SEQUENCE [LARGE SCALE GENOMIC DNA]</scope>
    <source>
        <strain evidence="4">AAP</strain>
    </source>
</reference>
<evidence type="ECO:0000313" key="4">
    <source>
        <dbReference type="Proteomes" id="UP000199107"/>
    </source>
</evidence>
<dbReference type="OrthoDB" id="8477781at2"/>
<keyword evidence="3" id="KW-0808">Transferase</keyword>
<feature type="domain" description="Phosphatidic acid phosphatase type 2/haloperoxidase" evidence="2">
    <location>
        <begin position="112"/>
        <end position="228"/>
    </location>
</feature>
<feature type="transmembrane region" description="Helical" evidence="1">
    <location>
        <begin position="68"/>
        <end position="94"/>
    </location>
</feature>
<dbReference type="InterPro" id="IPR000326">
    <property type="entry name" value="PAP2/HPO"/>
</dbReference>
<dbReference type="EMBL" id="FNGH01000011">
    <property type="protein sequence ID" value="SDM28016.1"/>
    <property type="molecule type" value="Genomic_DNA"/>
</dbReference>
<dbReference type="STRING" id="48727.SAMN05192555_11176"/>
<keyword evidence="1" id="KW-1133">Transmembrane helix</keyword>
<organism evidence="3 4">
    <name type="scientific">Franzmannia pantelleriensis</name>
    <dbReference type="NCBI Taxonomy" id="48727"/>
    <lineage>
        <taxon>Bacteria</taxon>
        <taxon>Pseudomonadati</taxon>
        <taxon>Pseudomonadota</taxon>
        <taxon>Gammaproteobacteria</taxon>
        <taxon>Oceanospirillales</taxon>
        <taxon>Halomonadaceae</taxon>
        <taxon>Franzmannia</taxon>
    </lineage>
</organism>
<keyword evidence="1" id="KW-0812">Transmembrane</keyword>
<accession>A0A1G9RXQ8</accession>
<evidence type="ECO:0000259" key="2">
    <source>
        <dbReference type="SMART" id="SM00014"/>
    </source>
</evidence>
<feature type="transmembrane region" description="Helical" evidence="1">
    <location>
        <begin position="161"/>
        <end position="180"/>
    </location>
</feature>
<name>A0A1G9RXQ8_9GAMM</name>
<keyword evidence="1" id="KW-0472">Membrane</keyword>
<dbReference type="GO" id="GO:0016301">
    <property type="term" value="F:kinase activity"/>
    <property type="evidence" value="ECO:0007669"/>
    <property type="project" value="UniProtKB-KW"/>
</dbReference>
<evidence type="ECO:0000256" key="1">
    <source>
        <dbReference type="SAM" id="Phobius"/>
    </source>
</evidence>
<feature type="transmembrane region" description="Helical" evidence="1">
    <location>
        <begin position="216"/>
        <end position="238"/>
    </location>
</feature>
<evidence type="ECO:0000313" key="3">
    <source>
        <dbReference type="EMBL" id="SDM28016.1"/>
    </source>
</evidence>
<dbReference type="SMART" id="SM00014">
    <property type="entry name" value="acidPPc"/>
    <property type="match status" value="1"/>
</dbReference>
<gene>
    <name evidence="3" type="ORF">SAMN05192555_11176</name>
</gene>
<dbReference type="SUPFAM" id="SSF48317">
    <property type="entry name" value="Acid phosphatase/Vanadium-dependent haloperoxidase"/>
    <property type="match status" value="1"/>
</dbReference>
<protein>
    <submittedName>
        <fullName evidence="3">Lipid-A kinase</fullName>
    </submittedName>
</protein>
<dbReference type="InterPro" id="IPR036938">
    <property type="entry name" value="PAP2/HPO_sf"/>
</dbReference>
<dbReference type="Proteomes" id="UP000199107">
    <property type="component" value="Unassembled WGS sequence"/>
</dbReference>
<keyword evidence="4" id="KW-1185">Reference proteome</keyword>